<comment type="caution">
    <text evidence="6">The sequence shown here is derived from an EMBL/GenBank/DDBJ whole genome shotgun (WGS) entry which is preliminary data.</text>
</comment>
<dbReference type="PANTHER" id="PTHR43464:SF19">
    <property type="entry name" value="UBIQUINONE BIOSYNTHESIS O-METHYLTRANSFERASE, MITOCHONDRIAL"/>
    <property type="match status" value="1"/>
</dbReference>
<feature type="binding site" evidence="4">
    <location>
        <begin position="64"/>
        <end position="65"/>
    </location>
    <ligand>
        <name>S-adenosyl-L-methionine</name>
        <dbReference type="ChEBI" id="CHEBI:59789"/>
    </ligand>
</feature>
<feature type="domain" description="Methyltransferase type 12" evidence="5">
    <location>
        <begin position="61"/>
        <end position="160"/>
    </location>
</feature>
<dbReference type="PANTHER" id="PTHR43464">
    <property type="entry name" value="METHYLTRANSFERASE"/>
    <property type="match status" value="1"/>
</dbReference>
<dbReference type="Pfam" id="PF08242">
    <property type="entry name" value="Methyltransf_12"/>
    <property type="match status" value="1"/>
</dbReference>
<evidence type="ECO:0000256" key="2">
    <source>
        <dbReference type="ARBA" id="ARBA00022679"/>
    </source>
</evidence>
<dbReference type="InterPro" id="IPR013217">
    <property type="entry name" value="Methyltransf_12"/>
</dbReference>
<comment type="similarity">
    <text evidence="4">Belongs to the class I-like SAM-binding methyltransferase superfamily. CmoM family.</text>
</comment>
<feature type="binding site" evidence="4">
    <location>
        <position position="32"/>
    </location>
    <ligand>
        <name>S-adenosyl-L-methionine</name>
        <dbReference type="ChEBI" id="CHEBI:59789"/>
    </ligand>
</feature>
<dbReference type="CDD" id="cd02440">
    <property type="entry name" value="AdoMet_MTases"/>
    <property type="match status" value="1"/>
</dbReference>
<evidence type="ECO:0000313" key="7">
    <source>
        <dbReference type="Proteomes" id="UP001595548"/>
    </source>
</evidence>
<keyword evidence="7" id="KW-1185">Reference proteome</keyword>
<dbReference type="EMBL" id="JBHRTL010000006">
    <property type="protein sequence ID" value="MFC3154957.1"/>
    <property type="molecule type" value="Genomic_DNA"/>
</dbReference>
<dbReference type="RefSeq" id="WP_382415448.1">
    <property type="nucleotide sequence ID" value="NZ_AP031500.1"/>
</dbReference>
<dbReference type="Gene3D" id="3.40.50.150">
    <property type="entry name" value="Vaccinia Virus protein VP39"/>
    <property type="match status" value="1"/>
</dbReference>
<keyword evidence="4" id="KW-0819">tRNA processing</keyword>
<name>A0ABV7HTJ1_9GAMM</name>
<proteinExistence type="inferred from homology"/>
<feature type="binding site" evidence="4">
    <location>
        <begin position="114"/>
        <end position="115"/>
    </location>
    <ligand>
        <name>S-adenosyl-L-methionine</name>
        <dbReference type="ChEBI" id="CHEBI:59789"/>
    </ligand>
</feature>
<evidence type="ECO:0000256" key="1">
    <source>
        <dbReference type="ARBA" id="ARBA00022603"/>
    </source>
</evidence>
<dbReference type="GO" id="GO:0032259">
    <property type="term" value="P:methylation"/>
    <property type="evidence" value="ECO:0007669"/>
    <property type="project" value="UniProtKB-KW"/>
</dbReference>
<keyword evidence="1 4" id="KW-0489">Methyltransferase</keyword>
<dbReference type="InterPro" id="IPR033664">
    <property type="entry name" value="Cmo5U_methylTrfase"/>
</dbReference>
<dbReference type="HAMAP" id="MF_02057">
    <property type="entry name" value="tRNA_methyltr_CmoM"/>
    <property type="match status" value="1"/>
</dbReference>
<comment type="function">
    <text evidence="4">Catalyzes the methylation of 5-carboxymethoxyuridine (cmo5U) to form 5-methoxycarbonylmethoxyuridine (mcmo5U) at position 34 in tRNAs.</text>
</comment>
<dbReference type="SUPFAM" id="SSF53335">
    <property type="entry name" value="S-adenosyl-L-methionine-dependent methyltransferases"/>
    <property type="match status" value="1"/>
</dbReference>
<comment type="catalytic activity">
    <reaction evidence="4">
        <text>5-carboxymethoxyuridine(34) in tRNA + S-adenosyl-L-methionine = 5-methoxycarbonylmethoxyuridine(34) in tRNA + S-adenosyl-L-homocysteine</text>
        <dbReference type="Rhea" id="RHEA:54080"/>
        <dbReference type="Rhea" id="RHEA-COMP:13383"/>
        <dbReference type="Rhea" id="RHEA-COMP:13781"/>
        <dbReference type="ChEBI" id="CHEBI:57856"/>
        <dbReference type="ChEBI" id="CHEBI:59789"/>
        <dbReference type="ChEBI" id="CHEBI:136879"/>
        <dbReference type="ChEBI" id="CHEBI:138053"/>
    </reaction>
</comment>
<sequence>MPVQPTSHDRNFDDLAERFTRNIYGGLKGQIRLAVLARDFTDVLPIAPYVPLTPDKTLNILDAGGGQGQFSLPLAAAGHSLVLCDISANMLALARRRAVELQATDRVRLLHCPAQSVSEHLTDCAPQFDLVICHAVIEWVTEPFALLDSVLQQLRPGGHLSLIFYNKHALVYKNLLRANYKKVKSEDYRAHRGSLTPTNPLTPEALLSYCASRDLDVLCHSGIRVFYDYILDPERREREAESVLALEQKLSRELPYRDLGRYIHLLLKKKK</sequence>
<evidence type="ECO:0000256" key="3">
    <source>
        <dbReference type="ARBA" id="ARBA00022691"/>
    </source>
</evidence>
<keyword evidence="2 4" id="KW-0808">Transferase</keyword>
<dbReference type="Proteomes" id="UP001595548">
    <property type="component" value="Unassembled WGS sequence"/>
</dbReference>
<gene>
    <name evidence="4" type="primary">cmoM</name>
    <name evidence="6" type="ORF">ACFOEB_07060</name>
</gene>
<feature type="binding site" evidence="4">
    <location>
        <position position="85"/>
    </location>
    <ligand>
        <name>S-adenosyl-L-methionine</name>
        <dbReference type="ChEBI" id="CHEBI:59789"/>
    </ligand>
</feature>
<evidence type="ECO:0000259" key="5">
    <source>
        <dbReference type="Pfam" id="PF08242"/>
    </source>
</evidence>
<evidence type="ECO:0000256" key="4">
    <source>
        <dbReference type="HAMAP-Rule" id="MF_02057"/>
    </source>
</evidence>
<feature type="binding site" evidence="4">
    <location>
        <position position="134"/>
    </location>
    <ligand>
        <name>S-adenosyl-L-methionine</name>
        <dbReference type="ChEBI" id="CHEBI:59789"/>
    </ligand>
</feature>
<dbReference type="GO" id="GO:0008168">
    <property type="term" value="F:methyltransferase activity"/>
    <property type="evidence" value="ECO:0007669"/>
    <property type="project" value="UniProtKB-KW"/>
</dbReference>
<dbReference type="InterPro" id="IPR029063">
    <property type="entry name" value="SAM-dependent_MTases_sf"/>
</dbReference>
<evidence type="ECO:0000313" key="6">
    <source>
        <dbReference type="EMBL" id="MFC3154957.1"/>
    </source>
</evidence>
<keyword evidence="3 4" id="KW-0949">S-adenosyl-L-methionine</keyword>
<accession>A0ABV7HTJ1</accession>
<protein>
    <recommendedName>
        <fullName evidence="4">tRNA 5-carboxymethoxyuridine methyltransferase</fullName>
        <ecNumber evidence="4">2.1.1.-</ecNumber>
    </recommendedName>
    <alternativeName>
        <fullName evidence="4">cmo5U methyltransferase</fullName>
    </alternativeName>
</protein>
<organism evidence="6 7">
    <name type="scientific">Gilvimarinus japonicus</name>
    <dbReference type="NCBI Taxonomy" id="1796469"/>
    <lineage>
        <taxon>Bacteria</taxon>
        <taxon>Pseudomonadati</taxon>
        <taxon>Pseudomonadota</taxon>
        <taxon>Gammaproteobacteria</taxon>
        <taxon>Cellvibrionales</taxon>
        <taxon>Cellvibrionaceae</taxon>
        <taxon>Gilvimarinus</taxon>
    </lineage>
</organism>
<reference evidence="7" key="1">
    <citation type="journal article" date="2019" name="Int. J. Syst. Evol. Microbiol.">
        <title>The Global Catalogue of Microorganisms (GCM) 10K type strain sequencing project: providing services to taxonomists for standard genome sequencing and annotation.</title>
        <authorList>
            <consortium name="The Broad Institute Genomics Platform"/>
            <consortium name="The Broad Institute Genome Sequencing Center for Infectious Disease"/>
            <person name="Wu L."/>
            <person name="Ma J."/>
        </authorList>
    </citation>
    <scope>NUCLEOTIDE SEQUENCE [LARGE SCALE GENOMIC DNA]</scope>
    <source>
        <strain evidence="7">KCTC 52141</strain>
    </source>
</reference>
<dbReference type="EC" id="2.1.1.-" evidence="4"/>